<accession>A0AAV1LF28</accession>
<dbReference type="AlphaFoldDB" id="A0AAV1LF28"/>
<evidence type="ECO:0000313" key="1">
    <source>
        <dbReference type="EMBL" id="CAK1593470.1"/>
    </source>
</evidence>
<name>A0AAV1LF28_9NEOP</name>
<comment type="caution">
    <text evidence="1">The sequence shown here is derived from an EMBL/GenBank/DDBJ whole genome shotgun (WGS) entry which is preliminary data.</text>
</comment>
<keyword evidence="2" id="KW-1185">Reference proteome</keyword>
<proteinExistence type="predicted"/>
<dbReference type="Proteomes" id="UP001314205">
    <property type="component" value="Unassembled WGS sequence"/>
</dbReference>
<evidence type="ECO:0000313" key="2">
    <source>
        <dbReference type="Proteomes" id="UP001314205"/>
    </source>
</evidence>
<sequence length="102" mass="11565">MCYVEVAAFIHPTARHRPPIISERVSGQEEYQPRCANACWRSSGLQNIYFFLFVRYAGFITIFSFTAEESKSALKIAINNLFSAGLTQVAHILCNLQRVFST</sequence>
<reference evidence="1 2" key="1">
    <citation type="submission" date="2023-11" db="EMBL/GenBank/DDBJ databases">
        <authorList>
            <person name="Hedman E."/>
            <person name="Englund M."/>
            <person name="Stromberg M."/>
            <person name="Nyberg Akerstrom W."/>
            <person name="Nylinder S."/>
            <person name="Jareborg N."/>
            <person name="Kallberg Y."/>
            <person name="Kronander E."/>
        </authorList>
    </citation>
    <scope>NUCLEOTIDE SEQUENCE [LARGE SCALE GENOMIC DNA]</scope>
</reference>
<dbReference type="EMBL" id="CAVLGL010000088">
    <property type="protein sequence ID" value="CAK1593470.1"/>
    <property type="molecule type" value="Genomic_DNA"/>
</dbReference>
<protein>
    <submittedName>
        <fullName evidence="1">Uncharacterized protein</fullName>
    </submittedName>
</protein>
<gene>
    <name evidence="1" type="ORF">PARMNEM_LOCUS13246</name>
</gene>
<organism evidence="1 2">
    <name type="scientific">Parnassius mnemosyne</name>
    <name type="common">clouded apollo</name>
    <dbReference type="NCBI Taxonomy" id="213953"/>
    <lineage>
        <taxon>Eukaryota</taxon>
        <taxon>Metazoa</taxon>
        <taxon>Ecdysozoa</taxon>
        <taxon>Arthropoda</taxon>
        <taxon>Hexapoda</taxon>
        <taxon>Insecta</taxon>
        <taxon>Pterygota</taxon>
        <taxon>Neoptera</taxon>
        <taxon>Endopterygota</taxon>
        <taxon>Lepidoptera</taxon>
        <taxon>Glossata</taxon>
        <taxon>Ditrysia</taxon>
        <taxon>Papilionoidea</taxon>
        <taxon>Papilionidae</taxon>
        <taxon>Parnassiinae</taxon>
        <taxon>Parnassini</taxon>
        <taxon>Parnassius</taxon>
        <taxon>Driopa</taxon>
    </lineage>
</organism>